<dbReference type="InterPro" id="IPR002508">
    <property type="entry name" value="MurNAc-LAA_cat"/>
</dbReference>
<keyword evidence="1 4" id="KW-0378">Hydrolase</keyword>
<evidence type="ECO:0000313" key="4">
    <source>
        <dbReference type="EMBL" id="KAE9632923.1"/>
    </source>
</evidence>
<keyword evidence="5" id="KW-1185">Reference proteome</keyword>
<dbReference type="EC" id="3.5.1.28" evidence="4"/>
<dbReference type="Proteomes" id="UP000483018">
    <property type="component" value="Unassembled WGS sequence"/>
</dbReference>
<gene>
    <name evidence="4" type="primary">cwlD</name>
    <name evidence="4" type="ORF">GND95_10375</name>
</gene>
<feature type="domain" description="MurNAc-LAA" evidence="3">
    <location>
        <begin position="114"/>
        <end position="226"/>
    </location>
</feature>
<dbReference type="NCBIfam" id="TIGR02883">
    <property type="entry name" value="spore_cwlD"/>
    <property type="match status" value="1"/>
</dbReference>
<evidence type="ECO:0000313" key="5">
    <source>
        <dbReference type="Proteomes" id="UP000483018"/>
    </source>
</evidence>
<name>A0A7C8HDU7_9FIRM</name>
<dbReference type="PANTHER" id="PTHR30404:SF0">
    <property type="entry name" value="N-ACETYLMURAMOYL-L-ALANINE AMIDASE AMIC"/>
    <property type="match status" value="1"/>
</dbReference>
<dbReference type="CDD" id="cd02696">
    <property type="entry name" value="MurNAc-LAA"/>
    <property type="match status" value="1"/>
</dbReference>
<dbReference type="GO" id="GO:0008745">
    <property type="term" value="F:N-acetylmuramoyl-L-alanine amidase activity"/>
    <property type="evidence" value="ECO:0007669"/>
    <property type="project" value="UniProtKB-EC"/>
</dbReference>
<dbReference type="GO" id="GO:0030288">
    <property type="term" value="C:outer membrane-bounded periplasmic space"/>
    <property type="evidence" value="ECO:0007669"/>
    <property type="project" value="TreeGrafter"/>
</dbReference>
<dbReference type="PANTHER" id="PTHR30404">
    <property type="entry name" value="N-ACETYLMURAMOYL-L-ALANINE AMIDASE"/>
    <property type="match status" value="1"/>
</dbReference>
<dbReference type="EMBL" id="WSLF01000010">
    <property type="protein sequence ID" value="KAE9632923.1"/>
    <property type="molecule type" value="Genomic_DNA"/>
</dbReference>
<dbReference type="InterPro" id="IPR014234">
    <property type="entry name" value="Spore_CwlD"/>
</dbReference>
<comment type="caution">
    <text evidence="4">The sequence shown here is derived from an EMBL/GenBank/DDBJ whole genome shotgun (WGS) entry which is preliminary data.</text>
</comment>
<dbReference type="RefSeq" id="WP_158741066.1">
    <property type="nucleotide sequence ID" value="NZ_JAFBEP010000001.1"/>
</dbReference>
<dbReference type="Gene3D" id="3.40.630.40">
    <property type="entry name" value="Zn-dependent exopeptidases"/>
    <property type="match status" value="1"/>
</dbReference>
<dbReference type="SUPFAM" id="SSF53187">
    <property type="entry name" value="Zn-dependent exopeptidases"/>
    <property type="match status" value="1"/>
</dbReference>
<evidence type="ECO:0000259" key="3">
    <source>
        <dbReference type="SMART" id="SM00646"/>
    </source>
</evidence>
<dbReference type="GO" id="GO:0009253">
    <property type="term" value="P:peptidoglycan catabolic process"/>
    <property type="evidence" value="ECO:0007669"/>
    <property type="project" value="InterPro"/>
</dbReference>
<feature type="transmembrane region" description="Helical" evidence="2">
    <location>
        <begin position="10"/>
        <end position="27"/>
    </location>
</feature>
<dbReference type="AlphaFoldDB" id="A0A7C8HDU7"/>
<evidence type="ECO:0000256" key="1">
    <source>
        <dbReference type="ARBA" id="ARBA00022801"/>
    </source>
</evidence>
<organism evidence="4 5">
    <name type="scientific">Defluviitalea raffinosedens</name>
    <dbReference type="NCBI Taxonomy" id="1450156"/>
    <lineage>
        <taxon>Bacteria</taxon>
        <taxon>Bacillati</taxon>
        <taxon>Bacillota</taxon>
        <taxon>Clostridia</taxon>
        <taxon>Lachnospirales</taxon>
        <taxon>Defluviitaleaceae</taxon>
        <taxon>Defluviitalea</taxon>
    </lineage>
</organism>
<reference evidence="4 5" key="1">
    <citation type="submission" date="2019-12" db="EMBL/GenBank/DDBJ databases">
        <title>Defluviitalea raffinosedens, isolated from a biogas fermenter, genome sequencing and characterization.</title>
        <authorList>
            <person name="Rettenmaier R."/>
            <person name="Schneider M."/>
            <person name="Neuhaus K."/>
            <person name="Liebl W."/>
            <person name="Zverlov V."/>
        </authorList>
    </citation>
    <scope>NUCLEOTIDE SEQUENCE [LARGE SCALE GENOMIC DNA]</scope>
    <source>
        <strain evidence="4 5">249c-K6</strain>
    </source>
</reference>
<keyword evidence="2" id="KW-0812">Transmembrane</keyword>
<dbReference type="InterPro" id="IPR050695">
    <property type="entry name" value="N-acetylmuramoyl_amidase_3"/>
</dbReference>
<dbReference type="SMART" id="SM00646">
    <property type="entry name" value="Ami_3"/>
    <property type="match status" value="1"/>
</dbReference>
<dbReference type="OrthoDB" id="9806267at2"/>
<keyword evidence="2" id="KW-1133">Transmembrane helix</keyword>
<sequence length="232" mass="26006">MDFWTKRPKIYVGIGMLLVLLLGYNIYSNRTVSTFALPTAKRVIVIDPGHGGFDPGRVGTNGADEKDINLAIALKLQAYLEQSGAYVVITRNADEGLNQKGDPKPKSADMRRRKELINQSEGDVLISIHQNSFPESKYKGAQVFYHGHSEEGKMLAESIQKALKEFVDPTNKREAKANTDYYVLRTTNIPAVIVECGFLSNPEEEANLNNETYQEKVAWAIYVGIVEYFKNL</sequence>
<evidence type="ECO:0000256" key="2">
    <source>
        <dbReference type="SAM" id="Phobius"/>
    </source>
</evidence>
<protein>
    <submittedName>
        <fullName evidence="4">N-acetylmuramoyl-L-alanine amidase CwlD</fullName>
        <ecNumber evidence="4">3.5.1.28</ecNumber>
    </submittedName>
</protein>
<dbReference type="Pfam" id="PF01520">
    <property type="entry name" value="Amidase_3"/>
    <property type="match status" value="1"/>
</dbReference>
<proteinExistence type="predicted"/>
<accession>A0A7C8HDU7</accession>
<keyword evidence="2" id="KW-0472">Membrane</keyword>